<dbReference type="RefSeq" id="WP_048922533.1">
    <property type="nucleotide sequence ID" value="NZ_CP010777.1"/>
</dbReference>
<dbReference type="InterPro" id="IPR016181">
    <property type="entry name" value="Acyl_CoA_acyltransferase"/>
</dbReference>
<dbReference type="SUPFAM" id="SSF55729">
    <property type="entry name" value="Acyl-CoA N-acyltransferases (Nat)"/>
    <property type="match status" value="1"/>
</dbReference>
<protein>
    <submittedName>
        <fullName evidence="4">Acetyltransferase</fullName>
    </submittedName>
</protein>
<evidence type="ECO:0000313" key="5">
    <source>
        <dbReference type="Proteomes" id="UP000036458"/>
    </source>
</evidence>
<dbReference type="EMBL" id="CP010777">
    <property type="protein sequence ID" value="AKQ47440.1"/>
    <property type="molecule type" value="Genomic_DNA"/>
</dbReference>
<dbReference type="Proteomes" id="UP000036458">
    <property type="component" value="Chromosome"/>
</dbReference>
<sequence>MSITIRAITEQDNAPLAHLIRKVFREFKIDRPGTVYTDPTTDALYQLFQTPGSAYLVAEKDGVLVGGCGVYPTNGLPSGCAELVKFYLSAESRGQGIGAQLLQRSLQLARELGYHQLYLESFPELAKAVSMYEKAGFTPLPHALGNSGHFACNIWMLKDLREEEEAS</sequence>
<name>A0A0H4VND8_9BACT</name>
<gene>
    <name evidence="4" type="ORF">TH63_02420</name>
</gene>
<dbReference type="Pfam" id="PF00583">
    <property type="entry name" value="Acetyltransf_1"/>
    <property type="match status" value="1"/>
</dbReference>
<evidence type="ECO:0000256" key="1">
    <source>
        <dbReference type="ARBA" id="ARBA00022679"/>
    </source>
</evidence>
<dbReference type="PANTHER" id="PTHR43877:SF2">
    <property type="entry name" value="AMINOALKYLPHOSPHONATE N-ACETYLTRANSFERASE-RELATED"/>
    <property type="match status" value="1"/>
</dbReference>
<dbReference type="PROSITE" id="PS51186">
    <property type="entry name" value="GNAT"/>
    <property type="match status" value="1"/>
</dbReference>
<dbReference type="InterPro" id="IPR050832">
    <property type="entry name" value="Bact_Acetyltransf"/>
</dbReference>
<feature type="domain" description="N-acetyltransferase" evidence="3">
    <location>
        <begin position="3"/>
        <end position="161"/>
    </location>
</feature>
<dbReference type="PANTHER" id="PTHR43877">
    <property type="entry name" value="AMINOALKYLPHOSPHONATE N-ACETYLTRANSFERASE-RELATED-RELATED"/>
    <property type="match status" value="1"/>
</dbReference>
<dbReference type="Gene3D" id="3.40.630.30">
    <property type="match status" value="1"/>
</dbReference>
<dbReference type="AlphaFoldDB" id="A0A0H4VND8"/>
<dbReference type="KEGG" id="ruf:TH63_02420"/>
<keyword evidence="5" id="KW-1185">Reference proteome</keyword>
<keyword evidence="1 4" id="KW-0808">Transferase</keyword>
<keyword evidence="2" id="KW-0012">Acyltransferase</keyword>
<dbReference type="InterPro" id="IPR000182">
    <property type="entry name" value="GNAT_dom"/>
</dbReference>
<evidence type="ECO:0000313" key="4">
    <source>
        <dbReference type="EMBL" id="AKQ47440.1"/>
    </source>
</evidence>
<accession>A0A0H4VND8</accession>
<evidence type="ECO:0000259" key="3">
    <source>
        <dbReference type="PROSITE" id="PS51186"/>
    </source>
</evidence>
<organism evidence="4 5">
    <name type="scientific">Rufibacter radiotolerans</name>
    <dbReference type="NCBI Taxonomy" id="1379910"/>
    <lineage>
        <taxon>Bacteria</taxon>
        <taxon>Pseudomonadati</taxon>
        <taxon>Bacteroidota</taxon>
        <taxon>Cytophagia</taxon>
        <taxon>Cytophagales</taxon>
        <taxon>Hymenobacteraceae</taxon>
        <taxon>Rufibacter</taxon>
    </lineage>
</organism>
<dbReference type="GO" id="GO:0016747">
    <property type="term" value="F:acyltransferase activity, transferring groups other than amino-acyl groups"/>
    <property type="evidence" value="ECO:0007669"/>
    <property type="project" value="InterPro"/>
</dbReference>
<dbReference type="PATRIC" id="fig|1379910.4.peg.519"/>
<reference evidence="4 5" key="1">
    <citation type="submission" date="2015-01" db="EMBL/GenBank/DDBJ databases">
        <title>Rufibacter sp./DG31D/ whole genome sequencing.</title>
        <authorList>
            <person name="Kim M.K."/>
            <person name="Srinivasan S."/>
            <person name="Lee J.-J."/>
        </authorList>
    </citation>
    <scope>NUCLEOTIDE SEQUENCE [LARGE SCALE GENOMIC DNA]</scope>
    <source>
        <strain evidence="4 5">DG31D</strain>
    </source>
</reference>
<dbReference type="OrthoDB" id="5419426at2"/>
<proteinExistence type="predicted"/>
<evidence type="ECO:0000256" key="2">
    <source>
        <dbReference type="ARBA" id="ARBA00023315"/>
    </source>
</evidence>
<dbReference type="CDD" id="cd04301">
    <property type="entry name" value="NAT_SF"/>
    <property type="match status" value="1"/>
</dbReference>